<reference evidence="2 3" key="1">
    <citation type="submission" date="2023-07" db="EMBL/GenBank/DDBJ databases">
        <title>Sequencing the genomes of 1000 actinobacteria strains.</title>
        <authorList>
            <person name="Klenk H.-P."/>
        </authorList>
    </citation>
    <scope>NUCLEOTIDE SEQUENCE [LARGE SCALE GENOMIC DNA]</scope>
    <source>
        <strain evidence="2 3">DSM 14785</strain>
    </source>
</reference>
<dbReference type="EMBL" id="JAUSVM010000001">
    <property type="protein sequence ID" value="MDQ0424002.1"/>
    <property type="molecule type" value="Genomic_DNA"/>
</dbReference>
<protein>
    <submittedName>
        <fullName evidence="2">NBD/HSP70 family sugar kinase</fullName>
    </submittedName>
</protein>
<keyword evidence="2" id="KW-0418">Kinase</keyword>
<comment type="similarity">
    <text evidence="1">Belongs to the ROK (NagC/XylR) family.</text>
</comment>
<accession>A0ABU0GF95</accession>
<dbReference type="SUPFAM" id="SSF46785">
    <property type="entry name" value="Winged helix' DNA-binding domain"/>
    <property type="match status" value="1"/>
</dbReference>
<dbReference type="PANTHER" id="PTHR18964">
    <property type="entry name" value="ROK (REPRESSOR, ORF, KINASE) FAMILY"/>
    <property type="match status" value="1"/>
</dbReference>
<dbReference type="InterPro" id="IPR036388">
    <property type="entry name" value="WH-like_DNA-bd_sf"/>
</dbReference>
<keyword evidence="3" id="KW-1185">Reference proteome</keyword>
<evidence type="ECO:0000313" key="2">
    <source>
        <dbReference type="EMBL" id="MDQ0424002.1"/>
    </source>
</evidence>
<dbReference type="SUPFAM" id="SSF53067">
    <property type="entry name" value="Actin-like ATPase domain"/>
    <property type="match status" value="1"/>
</dbReference>
<dbReference type="Gene3D" id="1.10.10.10">
    <property type="entry name" value="Winged helix-like DNA-binding domain superfamily/Winged helix DNA-binding domain"/>
    <property type="match status" value="1"/>
</dbReference>
<organism evidence="2 3">
    <name type="scientific">Cellulomonas iranensis</name>
    <dbReference type="NCBI Taxonomy" id="76862"/>
    <lineage>
        <taxon>Bacteria</taxon>
        <taxon>Bacillati</taxon>
        <taxon>Actinomycetota</taxon>
        <taxon>Actinomycetes</taxon>
        <taxon>Micrococcales</taxon>
        <taxon>Cellulomonadaceae</taxon>
        <taxon>Cellulomonas</taxon>
    </lineage>
</organism>
<dbReference type="PROSITE" id="PS01125">
    <property type="entry name" value="ROK"/>
    <property type="match status" value="1"/>
</dbReference>
<evidence type="ECO:0000313" key="3">
    <source>
        <dbReference type="Proteomes" id="UP001240250"/>
    </source>
</evidence>
<dbReference type="Proteomes" id="UP001240250">
    <property type="component" value="Unassembled WGS sequence"/>
</dbReference>
<proteinExistence type="inferred from homology"/>
<gene>
    <name evidence="2" type="ORF">JO380_000383</name>
</gene>
<dbReference type="Gene3D" id="3.30.420.40">
    <property type="match status" value="3"/>
</dbReference>
<dbReference type="RefSeq" id="WP_070318415.1">
    <property type="nucleotide sequence ID" value="NZ_JAUSVM010000001.1"/>
</dbReference>
<dbReference type="InterPro" id="IPR036390">
    <property type="entry name" value="WH_DNA-bd_sf"/>
</dbReference>
<comment type="caution">
    <text evidence="2">The sequence shown here is derived from an EMBL/GenBank/DDBJ whole genome shotgun (WGS) entry which is preliminary data.</text>
</comment>
<keyword evidence="2" id="KW-0808">Transferase</keyword>
<dbReference type="InterPro" id="IPR043129">
    <property type="entry name" value="ATPase_NBD"/>
</dbReference>
<dbReference type="GO" id="GO:0016301">
    <property type="term" value="F:kinase activity"/>
    <property type="evidence" value="ECO:0007669"/>
    <property type="project" value="UniProtKB-KW"/>
</dbReference>
<name>A0ABU0GF95_9CELL</name>
<sequence>MSTTTRSGTGRPGGPVQRQLRPTAKVLPEHARAHNRALVLGHLFHEGPSSRADIARSTGLTRVTVSDLVAALLAEDLVAELGVRSEARVGKPATLVGLRADDHHVVTLDLTDDDTVHGAVMTLVGEVVRRERVPTGGATGEAALALVEDVARRLVAAAARPVVGVGISSPGVIDDAGRVVEAPNRGWYDVPLASRLSAALGVPVHVANDANTRALGEYTYGGADPSTMIVTVGQGVGAGLLVDGALVRGRGHAAGEIGHVTVVDDDTPGEAPQPCACGRAGCLETVLSAPALRRRTAGLAPEDADAALASVGRTLGRCLAPVVSALNLAEVLLSGPDELLDGPLREAATTMLRDRTMPVIGHDLRLRMATLDEDAALAGAAVLVLSGQLGIT</sequence>
<dbReference type="InterPro" id="IPR049874">
    <property type="entry name" value="ROK_cs"/>
</dbReference>
<dbReference type="Pfam" id="PF00480">
    <property type="entry name" value="ROK"/>
    <property type="match status" value="1"/>
</dbReference>
<dbReference type="PANTHER" id="PTHR18964:SF149">
    <property type="entry name" value="BIFUNCTIONAL UDP-N-ACETYLGLUCOSAMINE 2-EPIMERASE_N-ACETYLMANNOSAMINE KINASE"/>
    <property type="match status" value="1"/>
</dbReference>
<evidence type="ECO:0000256" key="1">
    <source>
        <dbReference type="ARBA" id="ARBA00006479"/>
    </source>
</evidence>
<dbReference type="InterPro" id="IPR000600">
    <property type="entry name" value="ROK"/>
</dbReference>